<keyword evidence="10" id="KW-1185">Reference proteome</keyword>
<keyword evidence="4 7" id="KW-0732">Signal</keyword>
<dbReference type="InterPro" id="IPR028082">
    <property type="entry name" value="Peripla_BP_I"/>
</dbReference>
<dbReference type="InterPro" id="IPR003760">
    <property type="entry name" value="PnrA-like"/>
</dbReference>
<sequence>MKKRFFMVPIILGLLLLTACSSDEAADKKSSKEKNPNKQKQEALKISMVIPGNIKDKGFMESGYNGLMKIKNDLGAKVDYIDKIKPEKQSMTNALEQLAKKQPDMIIMHGGQGSEATESVAKKYPDIQFVVTQGHVKGSNLSSFEVLQEESAYLAGAAAGLLTKSETVGHMSGIRVVPGLKGRAAFADGLKQTNPEAKLLTSFIGDQDDNALSKKYAEAQVEKGADIIFTMLNSGREGVTEVLKAKKLKHIGNVKDYVKEDPQVFIASAVADSGMAGFIAAEKLKNGTYKPNVNEQIGLENSKAVRLSLSPDVPKSVKDKIDNLKKKIESGEIKVKVDYDGPEFKLEK</sequence>
<comment type="subcellular location">
    <subcellularLocation>
        <location evidence="1">Cell membrane</location>
        <topology evidence="1">Lipid-anchor</topology>
    </subcellularLocation>
</comment>
<reference evidence="9" key="1">
    <citation type="submission" date="2023-06" db="EMBL/GenBank/DDBJ databases">
        <title>A Treasure from Seagulls: Isolation and Description of Aciduricobacillus qingdaonensis gen. nov., sp. nov., a Rare Obligately Uric Acid-utilizing Member in the Family Bacillaceae.</title>
        <authorList>
            <person name="Liu W."/>
            <person name="Wang B."/>
        </authorList>
    </citation>
    <scope>NUCLEOTIDE SEQUENCE</scope>
    <source>
        <strain evidence="9">44XB</strain>
    </source>
</reference>
<organism evidence="9 10">
    <name type="scientific">Aciduricibacillus chroicocephali</name>
    <dbReference type="NCBI Taxonomy" id="3054939"/>
    <lineage>
        <taxon>Bacteria</taxon>
        <taxon>Bacillati</taxon>
        <taxon>Bacillota</taxon>
        <taxon>Bacilli</taxon>
        <taxon>Bacillales</taxon>
        <taxon>Bacillaceae</taxon>
        <taxon>Aciduricibacillus</taxon>
    </lineage>
</organism>
<keyword evidence="6" id="KW-0449">Lipoprotein</keyword>
<evidence type="ECO:0000256" key="5">
    <source>
        <dbReference type="ARBA" id="ARBA00023136"/>
    </source>
</evidence>
<dbReference type="PANTHER" id="PTHR34296:SF2">
    <property type="entry name" value="ABC TRANSPORTER GUANOSINE-BINDING PROTEIN NUPN"/>
    <property type="match status" value="1"/>
</dbReference>
<feature type="chain" id="PRO_5047313640" evidence="7">
    <location>
        <begin position="26"/>
        <end position="348"/>
    </location>
</feature>
<evidence type="ECO:0000256" key="2">
    <source>
        <dbReference type="ARBA" id="ARBA00008610"/>
    </source>
</evidence>
<dbReference type="SUPFAM" id="SSF53822">
    <property type="entry name" value="Periplasmic binding protein-like I"/>
    <property type="match status" value="1"/>
</dbReference>
<dbReference type="RefSeq" id="WP_348026999.1">
    <property type="nucleotide sequence ID" value="NZ_CP129113.1"/>
</dbReference>
<evidence type="ECO:0000256" key="7">
    <source>
        <dbReference type="SAM" id="SignalP"/>
    </source>
</evidence>
<evidence type="ECO:0000256" key="6">
    <source>
        <dbReference type="ARBA" id="ARBA00023288"/>
    </source>
</evidence>
<evidence type="ECO:0000256" key="4">
    <source>
        <dbReference type="ARBA" id="ARBA00022729"/>
    </source>
</evidence>
<name>A0ABY9KTI4_9BACI</name>
<proteinExistence type="inferred from homology"/>
<protein>
    <submittedName>
        <fullName evidence="9">BMP family protein</fullName>
    </submittedName>
</protein>
<gene>
    <name evidence="9" type="ORF">QR721_11265</name>
</gene>
<keyword evidence="5" id="KW-0472">Membrane</keyword>
<feature type="domain" description="ABC transporter substrate-binding protein PnrA-like" evidence="8">
    <location>
        <begin position="44"/>
        <end position="337"/>
    </location>
</feature>
<dbReference type="PROSITE" id="PS51257">
    <property type="entry name" value="PROKAR_LIPOPROTEIN"/>
    <property type="match status" value="1"/>
</dbReference>
<evidence type="ECO:0000259" key="8">
    <source>
        <dbReference type="Pfam" id="PF02608"/>
    </source>
</evidence>
<comment type="similarity">
    <text evidence="2">Belongs to the BMP lipoprotein family.</text>
</comment>
<dbReference type="InterPro" id="IPR050957">
    <property type="entry name" value="BMP_lipoprotein"/>
</dbReference>
<dbReference type="EMBL" id="CP129113">
    <property type="protein sequence ID" value="WLV24209.1"/>
    <property type="molecule type" value="Genomic_DNA"/>
</dbReference>
<dbReference type="CDD" id="cd06304">
    <property type="entry name" value="PBP1_BmpA_Med_PnrA-like"/>
    <property type="match status" value="1"/>
</dbReference>
<accession>A0ABY9KTI4</accession>
<dbReference type="Proteomes" id="UP001180087">
    <property type="component" value="Chromosome"/>
</dbReference>
<evidence type="ECO:0000256" key="1">
    <source>
        <dbReference type="ARBA" id="ARBA00004193"/>
    </source>
</evidence>
<dbReference type="Gene3D" id="3.40.50.2300">
    <property type="match status" value="2"/>
</dbReference>
<dbReference type="PANTHER" id="PTHR34296">
    <property type="entry name" value="TRANSCRIPTIONAL ACTIVATOR PROTEIN MED"/>
    <property type="match status" value="1"/>
</dbReference>
<feature type="signal peptide" evidence="7">
    <location>
        <begin position="1"/>
        <end position="25"/>
    </location>
</feature>
<evidence type="ECO:0000313" key="10">
    <source>
        <dbReference type="Proteomes" id="UP001180087"/>
    </source>
</evidence>
<evidence type="ECO:0000256" key="3">
    <source>
        <dbReference type="ARBA" id="ARBA00022475"/>
    </source>
</evidence>
<dbReference type="Pfam" id="PF02608">
    <property type="entry name" value="Bmp"/>
    <property type="match status" value="1"/>
</dbReference>
<keyword evidence="3" id="KW-1003">Cell membrane</keyword>
<evidence type="ECO:0000313" key="9">
    <source>
        <dbReference type="EMBL" id="WLV24209.1"/>
    </source>
</evidence>